<evidence type="ECO:0000313" key="1">
    <source>
        <dbReference type="EMBL" id="KMS53732.1"/>
    </source>
</evidence>
<organism evidence="1 2">
    <name type="scientific">Sphingobium cupriresistens LL01</name>
    <dbReference type="NCBI Taxonomy" id="1420583"/>
    <lineage>
        <taxon>Bacteria</taxon>
        <taxon>Pseudomonadati</taxon>
        <taxon>Pseudomonadota</taxon>
        <taxon>Alphaproteobacteria</taxon>
        <taxon>Sphingomonadales</taxon>
        <taxon>Sphingomonadaceae</taxon>
        <taxon>Sphingobium</taxon>
    </lineage>
</organism>
<gene>
    <name evidence="1" type="ORF">V473_16060</name>
</gene>
<evidence type="ECO:0000313" key="2">
    <source>
        <dbReference type="Proteomes" id="UP000052232"/>
    </source>
</evidence>
<dbReference type="EMBL" id="JACT01000004">
    <property type="protein sequence ID" value="KMS53732.1"/>
    <property type="molecule type" value="Genomic_DNA"/>
</dbReference>
<protein>
    <submittedName>
        <fullName evidence="1">DNA-binding protein</fullName>
    </submittedName>
</protein>
<dbReference type="STRING" id="1420583.V473_16060"/>
<dbReference type="Gene3D" id="1.20.120.330">
    <property type="entry name" value="Nucleotidyltransferases domain 2"/>
    <property type="match status" value="1"/>
</dbReference>
<accession>A0A0J7XPW0</accession>
<keyword evidence="1" id="KW-0238">DNA-binding</keyword>
<comment type="caution">
    <text evidence="1">The sequence shown here is derived from an EMBL/GenBank/DDBJ whole genome shotgun (WGS) entry which is preliminary data.</text>
</comment>
<dbReference type="Proteomes" id="UP000052232">
    <property type="component" value="Unassembled WGS sequence"/>
</dbReference>
<dbReference type="RefSeq" id="WP_066606297.1">
    <property type="nucleotide sequence ID" value="NZ_KQ130435.1"/>
</dbReference>
<sequence>MMLRTDLDHLPFAMQQEVRRIAALLFEGFDAMLAGKRTERYKSGHIVKLILYGHHAAQNWAFAPPAAPIRLLAIVNHNKLAARRGDWTAVRDRLRRGWELGEITHPVRLCVHSLSHVNHALVHGVPWFVTIATEGIALYEASSARMESPRTLPAARHHEHGKAEFARWHGRATEFLLGAAFYQRRDNMPMAALLLHQACEHLYQCVAWSLALHGLRTHALDELREVAEELDRELAKAWPRDTLFERRVFGCIRRAYVEVRYGRNFRISREELAWAMERAATLNHLVETRCRERLDAIATAIGETAHG</sequence>
<keyword evidence="2" id="KW-1185">Reference proteome</keyword>
<dbReference type="PATRIC" id="fig|1420583.3.peg.3011"/>
<dbReference type="AlphaFoldDB" id="A0A0J7XPW0"/>
<dbReference type="GO" id="GO:0003677">
    <property type="term" value="F:DNA binding"/>
    <property type="evidence" value="ECO:0007669"/>
    <property type="project" value="UniProtKB-KW"/>
</dbReference>
<reference evidence="1 2" key="1">
    <citation type="journal article" date="2015" name="G3 (Bethesda)">
        <title>Insights into Ongoing Evolution of the Hexachlorocyclohexane Catabolic Pathway from Comparative Genomics of Ten Sphingomonadaceae Strains.</title>
        <authorList>
            <person name="Pearce S.L."/>
            <person name="Oakeshott J.G."/>
            <person name="Pandey G."/>
        </authorList>
    </citation>
    <scope>NUCLEOTIDE SEQUENCE [LARGE SCALE GENOMIC DNA]</scope>
    <source>
        <strain evidence="1 2">LL01</strain>
    </source>
</reference>
<proteinExistence type="predicted"/>
<name>A0A0J7XPW0_9SPHN</name>